<dbReference type="Pfam" id="PF02290">
    <property type="entry name" value="SRP14"/>
    <property type="match status" value="1"/>
</dbReference>
<organism evidence="9 10">
    <name type="scientific">Tothia fuscella</name>
    <dbReference type="NCBI Taxonomy" id="1048955"/>
    <lineage>
        <taxon>Eukaryota</taxon>
        <taxon>Fungi</taxon>
        <taxon>Dikarya</taxon>
        <taxon>Ascomycota</taxon>
        <taxon>Pezizomycotina</taxon>
        <taxon>Dothideomycetes</taxon>
        <taxon>Pleosporomycetidae</taxon>
        <taxon>Venturiales</taxon>
        <taxon>Cylindrosympodiaceae</taxon>
        <taxon>Tothia</taxon>
    </lineage>
</organism>
<evidence type="ECO:0000256" key="1">
    <source>
        <dbReference type="ARBA" id="ARBA00004496"/>
    </source>
</evidence>
<comment type="function">
    <text evidence="7">Component of the signal recognition particle (SRP) complex, a ribonucleoprotein complex that mediates the cotranslational targeting of secretory and membrane proteins to the endoplasmic reticulum (ER).</text>
</comment>
<keyword evidence="4 7" id="KW-0694">RNA-binding</keyword>
<name>A0A9P4TW85_9PEZI</name>
<dbReference type="GO" id="GO:0006614">
    <property type="term" value="P:SRP-dependent cotranslational protein targeting to membrane"/>
    <property type="evidence" value="ECO:0007669"/>
    <property type="project" value="UniProtKB-UniRule"/>
</dbReference>
<dbReference type="SUPFAM" id="SSF54762">
    <property type="entry name" value="Signal recognition particle alu RNA binding heterodimer, SRP9/14"/>
    <property type="match status" value="1"/>
</dbReference>
<comment type="subunit">
    <text evidence="7">Component of a fungal signal recognition particle (SRP) complex that consists of a 7SL RNA molecule (scR1) and at least six protein subunits: SRP72, SRP68, SRP54, SEC65, SRP21 and SRP14.</text>
</comment>
<evidence type="ECO:0000256" key="6">
    <source>
        <dbReference type="ARBA" id="ARBA00023274"/>
    </source>
</evidence>
<dbReference type="Gene3D" id="3.30.720.10">
    <property type="entry name" value="Signal recognition particle alu RNA binding heterodimer, srp9/1"/>
    <property type="match status" value="1"/>
</dbReference>
<keyword evidence="6 7" id="KW-0687">Ribonucleoprotein</keyword>
<keyword evidence="10" id="KW-1185">Reference proteome</keyword>
<comment type="similarity">
    <text evidence="2 7">Belongs to the SRP14 family.</text>
</comment>
<evidence type="ECO:0000256" key="7">
    <source>
        <dbReference type="RuleBase" id="RU368100"/>
    </source>
</evidence>
<dbReference type="EMBL" id="MU007066">
    <property type="protein sequence ID" value="KAF2426235.1"/>
    <property type="molecule type" value="Genomic_DNA"/>
</dbReference>
<sequence length="137" mass="15289">MADVHSSNEDFLTGLIKLLEAAHKSGHGSIFLTQKRYTYGTTMKTESDSSSEDGLFPDFNLSEPVPIIVRATNGKGKEKRLEGEKVKISTIVEPNEIEGFFTRYADVCKMGMQGMKKRDRSKRKKGKDKKKGGEKKG</sequence>
<comment type="subcellular location">
    <subcellularLocation>
        <location evidence="1 7">Cytoplasm</location>
    </subcellularLocation>
</comment>
<dbReference type="PANTHER" id="PTHR12013">
    <property type="entry name" value="SIGNAL RECOGNITION PARTICLE 14 KD PROTEIN"/>
    <property type="match status" value="1"/>
</dbReference>
<evidence type="ECO:0000256" key="4">
    <source>
        <dbReference type="ARBA" id="ARBA00022884"/>
    </source>
</evidence>
<evidence type="ECO:0000256" key="5">
    <source>
        <dbReference type="ARBA" id="ARBA00023135"/>
    </source>
</evidence>
<evidence type="ECO:0000256" key="2">
    <source>
        <dbReference type="ARBA" id="ARBA00010349"/>
    </source>
</evidence>
<comment type="caution">
    <text evidence="9">The sequence shown here is derived from an EMBL/GenBank/DDBJ whole genome shotgun (WGS) entry which is preliminary data.</text>
</comment>
<dbReference type="OrthoDB" id="19209at2759"/>
<dbReference type="GO" id="GO:0030942">
    <property type="term" value="F:endoplasmic reticulum signal peptide binding"/>
    <property type="evidence" value="ECO:0007669"/>
    <property type="project" value="UniProtKB-UniRule"/>
</dbReference>
<gene>
    <name evidence="9" type="ORF">EJ08DRAFT_700149</name>
</gene>
<keyword evidence="3 7" id="KW-0963">Cytoplasm</keyword>
<dbReference type="GO" id="GO:0008312">
    <property type="term" value="F:7S RNA binding"/>
    <property type="evidence" value="ECO:0007669"/>
    <property type="project" value="UniProtKB-UniRule"/>
</dbReference>
<dbReference type="AlphaFoldDB" id="A0A9P4TW85"/>
<feature type="compositionally biased region" description="Basic residues" evidence="8">
    <location>
        <begin position="115"/>
        <end position="137"/>
    </location>
</feature>
<dbReference type="GO" id="GO:0005786">
    <property type="term" value="C:signal recognition particle, endoplasmic reticulum targeting"/>
    <property type="evidence" value="ECO:0007669"/>
    <property type="project" value="UniProtKB-UniRule"/>
</dbReference>
<keyword evidence="5 7" id="KW-0733">Signal recognition particle</keyword>
<proteinExistence type="inferred from homology"/>
<evidence type="ECO:0000313" key="10">
    <source>
        <dbReference type="Proteomes" id="UP000800235"/>
    </source>
</evidence>
<feature type="region of interest" description="Disordered" evidence="8">
    <location>
        <begin position="112"/>
        <end position="137"/>
    </location>
</feature>
<evidence type="ECO:0000256" key="3">
    <source>
        <dbReference type="ARBA" id="ARBA00022490"/>
    </source>
</evidence>
<protein>
    <recommendedName>
        <fullName evidence="7">Signal recognition particle subunit SRP14</fullName>
    </recommendedName>
    <alternativeName>
        <fullName evidence="7">Signal recognition particle 14 kDa protein</fullName>
    </alternativeName>
</protein>
<reference evidence="9" key="1">
    <citation type="journal article" date="2020" name="Stud. Mycol.">
        <title>101 Dothideomycetes genomes: a test case for predicting lifestyles and emergence of pathogens.</title>
        <authorList>
            <person name="Haridas S."/>
            <person name="Albert R."/>
            <person name="Binder M."/>
            <person name="Bloem J."/>
            <person name="Labutti K."/>
            <person name="Salamov A."/>
            <person name="Andreopoulos B."/>
            <person name="Baker S."/>
            <person name="Barry K."/>
            <person name="Bills G."/>
            <person name="Bluhm B."/>
            <person name="Cannon C."/>
            <person name="Castanera R."/>
            <person name="Culley D."/>
            <person name="Daum C."/>
            <person name="Ezra D."/>
            <person name="Gonzalez J."/>
            <person name="Henrissat B."/>
            <person name="Kuo A."/>
            <person name="Liang C."/>
            <person name="Lipzen A."/>
            <person name="Lutzoni F."/>
            <person name="Magnuson J."/>
            <person name="Mondo S."/>
            <person name="Nolan M."/>
            <person name="Ohm R."/>
            <person name="Pangilinan J."/>
            <person name="Park H.-J."/>
            <person name="Ramirez L."/>
            <person name="Alfaro M."/>
            <person name="Sun H."/>
            <person name="Tritt A."/>
            <person name="Yoshinaga Y."/>
            <person name="Zwiers L.-H."/>
            <person name="Turgeon B."/>
            <person name="Goodwin S."/>
            <person name="Spatafora J."/>
            <person name="Crous P."/>
            <person name="Grigoriev I."/>
        </authorList>
    </citation>
    <scope>NUCLEOTIDE SEQUENCE</scope>
    <source>
        <strain evidence="9">CBS 130266</strain>
    </source>
</reference>
<dbReference type="InterPro" id="IPR003210">
    <property type="entry name" value="Signal_recog_particle_SRP14"/>
</dbReference>
<evidence type="ECO:0000313" key="9">
    <source>
        <dbReference type="EMBL" id="KAF2426235.1"/>
    </source>
</evidence>
<evidence type="ECO:0000256" key="8">
    <source>
        <dbReference type="SAM" id="MobiDB-lite"/>
    </source>
</evidence>
<dbReference type="InterPro" id="IPR009018">
    <property type="entry name" value="Signal_recog_particle_SRP9/14"/>
</dbReference>
<accession>A0A9P4TW85</accession>
<dbReference type="Proteomes" id="UP000800235">
    <property type="component" value="Unassembled WGS sequence"/>
</dbReference>